<proteinExistence type="predicted"/>
<keyword evidence="1" id="KW-0732">Signal</keyword>
<organism evidence="2 3">
    <name type="scientific">Taibaiella soli</name>
    <dbReference type="NCBI Taxonomy" id="1649169"/>
    <lineage>
        <taxon>Bacteria</taxon>
        <taxon>Pseudomonadati</taxon>
        <taxon>Bacteroidota</taxon>
        <taxon>Chitinophagia</taxon>
        <taxon>Chitinophagales</taxon>
        <taxon>Chitinophagaceae</taxon>
        <taxon>Taibaiella</taxon>
    </lineage>
</organism>
<dbReference type="RefSeq" id="WP_111000122.1">
    <property type="nucleotide sequence ID" value="NZ_QKTW01000022.1"/>
</dbReference>
<reference evidence="2 3" key="1">
    <citation type="submission" date="2018-06" db="EMBL/GenBank/DDBJ databases">
        <title>Mucibacter soli gen. nov., sp. nov., a new member of the family Chitinophagaceae producing mucin.</title>
        <authorList>
            <person name="Kim M.-K."/>
            <person name="Park S."/>
            <person name="Kim T.-S."/>
            <person name="Joung Y."/>
            <person name="Han J.-H."/>
            <person name="Kim S.B."/>
        </authorList>
    </citation>
    <scope>NUCLEOTIDE SEQUENCE [LARGE SCALE GENOMIC DNA]</scope>
    <source>
        <strain evidence="2 3">R1-15</strain>
    </source>
</reference>
<keyword evidence="3" id="KW-1185">Reference proteome</keyword>
<accession>A0A2W2A907</accession>
<gene>
    <name evidence="2" type="ORF">DN068_16935</name>
</gene>
<feature type="chain" id="PRO_5015909870" evidence="1">
    <location>
        <begin position="20"/>
        <end position="278"/>
    </location>
</feature>
<evidence type="ECO:0000313" key="3">
    <source>
        <dbReference type="Proteomes" id="UP000248745"/>
    </source>
</evidence>
<evidence type="ECO:0000313" key="2">
    <source>
        <dbReference type="EMBL" id="PZF71751.1"/>
    </source>
</evidence>
<dbReference type="Proteomes" id="UP000248745">
    <property type="component" value="Unassembled WGS sequence"/>
</dbReference>
<dbReference type="EMBL" id="QKTW01000022">
    <property type="protein sequence ID" value="PZF71751.1"/>
    <property type="molecule type" value="Genomic_DNA"/>
</dbReference>
<dbReference type="AlphaFoldDB" id="A0A2W2A907"/>
<name>A0A2W2A907_9BACT</name>
<comment type="caution">
    <text evidence="2">The sequence shown here is derived from an EMBL/GenBank/DDBJ whole genome shotgun (WGS) entry which is preliminary data.</text>
</comment>
<dbReference type="OrthoDB" id="8887208at2"/>
<evidence type="ECO:0000256" key="1">
    <source>
        <dbReference type="SAM" id="SignalP"/>
    </source>
</evidence>
<protein>
    <submittedName>
        <fullName evidence="2">Uncharacterized protein</fullName>
    </submittedName>
</protein>
<sequence>MKKYLLLLLCAAFSLQSEAQTTASTAASTPGLSTPAKKKKHSFYFSWGYNTEWYTKSTVKVKQPDLNNDYQMVKVNAHDHKGWDQGVFNQQLTIPQYNYRIGYMIDDEKGWGIELNFDHTKYIIAEDQDVRVKGKLGDKQVDTTVRFSNENGFYYYLNNGANFFLINLVKRWHFYADKKQRIQIDALGKVGVGPVVPHVENSFFGKPNDPHFQLGGWNTGIEGCIRATFWRYAYLEYSNKLDYARYSGLKIYEGKARQAFGTYEMILSLGVNIPPKRK</sequence>
<feature type="signal peptide" evidence="1">
    <location>
        <begin position="1"/>
        <end position="19"/>
    </location>
</feature>